<feature type="compositionally biased region" description="Polar residues" evidence="1">
    <location>
        <begin position="718"/>
        <end position="727"/>
    </location>
</feature>
<sequence length="1063" mass="118841">MHGRRSIIKKRDDDEVTLTRPLNKRVSFSVSNQTRVFSVDSDESKQTTFGGDCSSVSLGEMSTLHDQQSSLHGTCLMDQESFQQRNLSKRLHSSNSTLDGLPDTSALMEMSLSSTPSQDRNDEDAGWLDDEEISDTEHSKGPLDGECTEVAAKDDDEESVIMTNVSDQETSGQSNAALKSEAVCPSLTPPEEPTRRKSSEQEDKTHPVELCDEKTGPVREELRKVAEGLLPAETRPDIYGIKAALQGRAERKRNNVNINPVHEYTFANNTITGIRFSNIMPDETMAEELSRRSPSSEENSKLYSINRNRADESRSESVYQSLPPPNLSSCIDPSETFIEKNPSANEASTADHSESADSLENSTCYDDLSKLNKSSHRNRSNTAYNAGTSLMQESVVTASMSIRNEFISFNCTDIETMNCTDVTEDNEHYEEDEHETATDDIEYHHQDDATRLNESQGSFAASTSAIISGCEELDEAQGPSRMENASILPIYEATSATVSDEEVRANDCQNVDETSALIGTEKRDETAGKRRTFILRTAEKCKEDPEISGSDKDTNDSRGSKDNSDDLQDRTCNDTLSQPGFDRQLDVSGVQPLDEIEAPLIECDPSNEWNHTETTFTKGRLSYRECDEAGKRDRLLKIGDRSALNQTKVGVGIANETYSIARSPEKPASRDDEVSLLHDEPEIPGFHDCTDIIFGSHFGETSGRTLSDRSGVSPFGTPLSQRTNLNNSIKPTSLATKQNFTEDQLLAEFPELFKGITMLSPKKLPPVTSPVKVHVKYGMDAAALKRTLVPEENTGYQENLRRQLDKMRSEQDGFKALLSRVNEFLVRAKPWPLINKAQLEEVAPHQDIYVECNFETRSASVSYSKHDLALVRIDCRELPRGDVQGEIVDCTETDPHRSSGGLFALAPLVVTWTRRALVRNCEGTVWRASSWSDAELKIRSAIEVLEANWASFKGVEFWLKTDTALIAGKKRVSFGGVVWRCRQVRVFIDADLQVEFEVGQLEGDCNPKDFELKMDELHEAWMLGDDILNFRKRVNAVHTRTLELAAERTIEKFKNQRLEKFRK</sequence>
<dbReference type="AlphaFoldDB" id="A0A7M7KJ81"/>
<accession>A0A7M7KJ81</accession>
<evidence type="ECO:0000256" key="1">
    <source>
        <dbReference type="SAM" id="MobiDB-lite"/>
    </source>
</evidence>
<dbReference type="KEGG" id="vde:111253054"/>
<dbReference type="OrthoDB" id="10598214at2759"/>
<feature type="compositionally biased region" description="Basic and acidic residues" evidence="1">
    <location>
        <begin position="192"/>
        <end position="210"/>
    </location>
</feature>
<evidence type="ECO:0000313" key="3">
    <source>
        <dbReference type="Proteomes" id="UP000594260"/>
    </source>
</evidence>
<organism evidence="2 3">
    <name type="scientific">Varroa destructor</name>
    <name type="common">Honeybee mite</name>
    <dbReference type="NCBI Taxonomy" id="109461"/>
    <lineage>
        <taxon>Eukaryota</taxon>
        <taxon>Metazoa</taxon>
        <taxon>Ecdysozoa</taxon>
        <taxon>Arthropoda</taxon>
        <taxon>Chelicerata</taxon>
        <taxon>Arachnida</taxon>
        <taxon>Acari</taxon>
        <taxon>Parasitiformes</taxon>
        <taxon>Mesostigmata</taxon>
        <taxon>Gamasina</taxon>
        <taxon>Dermanyssoidea</taxon>
        <taxon>Varroidae</taxon>
        <taxon>Varroa</taxon>
    </lineage>
</organism>
<evidence type="ECO:0000313" key="2">
    <source>
        <dbReference type="EnsemblMetazoa" id="XP_022667648"/>
    </source>
</evidence>
<keyword evidence="3" id="KW-1185">Reference proteome</keyword>
<feature type="compositionally biased region" description="Basic and acidic residues" evidence="1">
    <location>
        <begin position="288"/>
        <end position="300"/>
    </location>
</feature>
<protein>
    <submittedName>
        <fullName evidence="2">Uncharacterized protein</fullName>
    </submittedName>
</protein>
<feature type="compositionally biased region" description="Polar residues" evidence="1">
    <location>
        <begin position="161"/>
        <end position="177"/>
    </location>
</feature>
<dbReference type="InParanoid" id="A0A7M7KJ81"/>
<feature type="region of interest" description="Disordered" evidence="1">
    <location>
        <begin position="285"/>
        <end position="360"/>
    </location>
</feature>
<reference evidence="2" key="1">
    <citation type="submission" date="2021-01" db="UniProtKB">
        <authorList>
            <consortium name="EnsemblMetazoa"/>
        </authorList>
    </citation>
    <scope>IDENTIFICATION</scope>
</reference>
<dbReference type="Proteomes" id="UP000594260">
    <property type="component" value="Unplaced"/>
</dbReference>
<feature type="region of interest" description="Disordered" evidence="1">
    <location>
        <begin position="540"/>
        <end position="584"/>
    </location>
</feature>
<feature type="compositionally biased region" description="Basic and acidic residues" evidence="1">
    <location>
        <begin position="540"/>
        <end position="572"/>
    </location>
</feature>
<dbReference type="EnsemblMetazoa" id="XM_022811913">
    <property type="protein sequence ID" value="XP_022667648"/>
    <property type="gene ID" value="LOC111253054"/>
</dbReference>
<proteinExistence type="predicted"/>
<name>A0A7M7KJ81_VARDE</name>
<feature type="region of interest" description="Disordered" evidence="1">
    <location>
        <begin position="132"/>
        <end position="210"/>
    </location>
</feature>
<dbReference type="RefSeq" id="XP_022667648.1">
    <property type="nucleotide sequence ID" value="XM_022811913.1"/>
</dbReference>
<dbReference type="EnsemblMetazoa" id="XM_022811912">
    <property type="protein sequence ID" value="XP_022667647"/>
    <property type="gene ID" value="LOC111253054"/>
</dbReference>
<feature type="region of interest" description="Disordered" evidence="1">
    <location>
        <begin position="705"/>
        <end position="727"/>
    </location>
</feature>
<dbReference type="RefSeq" id="XP_022667647.1">
    <property type="nucleotide sequence ID" value="XM_022811912.1"/>
</dbReference>
<dbReference type="GeneID" id="111253054"/>